<feature type="binding site" evidence="2">
    <location>
        <position position="164"/>
    </location>
    <ligand>
        <name>Mn(2+)</name>
        <dbReference type="ChEBI" id="CHEBI:29035"/>
        <label>2</label>
    </ligand>
</feature>
<dbReference type="InterPro" id="IPR002933">
    <property type="entry name" value="Peptidase_M20"/>
</dbReference>
<comment type="cofactor">
    <cofactor evidence="2">
        <name>Mn(2+)</name>
        <dbReference type="ChEBI" id="CHEBI:29035"/>
    </cofactor>
    <text evidence="2">The Mn(2+) ion enhances activity.</text>
</comment>
<dbReference type="SUPFAM" id="SSF53187">
    <property type="entry name" value="Zn-dependent exopeptidases"/>
    <property type="match status" value="1"/>
</dbReference>
<dbReference type="InterPro" id="IPR017439">
    <property type="entry name" value="Amidohydrolase"/>
</dbReference>
<reference evidence="4 5" key="1">
    <citation type="submission" date="2017-01" db="EMBL/GenBank/DDBJ databases">
        <title>Whole-Genome Shotgun Sequencing of Two beta-Proteobacterial Species in Search of the Bulgecin Biosynthetic Cluster.</title>
        <authorList>
            <person name="Horsman M.E."/>
            <person name="Marous D.R."/>
            <person name="Li R."/>
            <person name="Oliver R.A."/>
            <person name="Byun B."/>
            <person name="Emrich S.J."/>
            <person name="Boggess B."/>
            <person name="Townsend C.A."/>
            <person name="Mobashery S."/>
        </authorList>
    </citation>
    <scope>NUCLEOTIDE SEQUENCE [LARGE SCALE GENOMIC DNA]</scope>
    <source>
        <strain evidence="4 5">ATCC 31433</strain>
    </source>
</reference>
<dbReference type="RefSeq" id="WP_084907713.1">
    <property type="nucleotide sequence ID" value="NZ_CP020738.1"/>
</dbReference>
<dbReference type="Pfam" id="PF01546">
    <property type="entry name" value="Peptidase_M20"/>
    <property type="match status" value="1"/>
</dbReference>
<keyword evidence="2" id="KW-0464">Manganese</keyword>
<dbReference type="CDD" id="cd05666">
    <property type="entry name" value="M20_Acy1-like"/>
    <property type="match status" value="1"/>
</dbReference>
<dbReference type="PIRSF" id="PIRSF005962">
    <property type="entry name" value="Pept_M20D_amidohydro"/>
    <property type="match status" value="1"/>
</dbReference>
<keyword evidence="1 4" id="KW-0378">Hydrolase</keyword>
<dbReference type="GO" id="GO:0019877">
    <property type="term" value="P:diaminopimelate biosynthetic process"/>
    <property type="evidence" value="ECO:0007669"/>
    <property type="project" value="UniProtKB-ARBA"/>
</dbReference>
<sequence>MDSTRIPPEMAAIEAEMIALRRRLHAHPELGFEERATSGLVADCLTTWGYRVTRGLGGTGVVGTLTRGAGRRLGLRADMDALPIRETTGLPYASRIDGVMHACGHDGHTAMLLAAARCLAERERFRGTLNLIFQPAEEGLGGAQRMIEDGLFARFPCDAVFAMHNVPGLPAGKLGFCDGPFMASADEVRVRVTGRGGHGAAPHATVDPVVVCASIVMALQTIVSRNVNPQALAIITAGSIHAGTASNVIPPHADLELSVRALSPDVRALLERRIRETVHGQAASYGATAEIDYRLGYPVLVNHADETAFARQVARDWGGDGAVIEQLQPIAASEDFAFMLNACPGSYLSIGNGNGDGTAGCALHNPGYDFNDAILATGASYWVALAERFLG</sequence>
<keyword evidence="2" id="KW-0479">Metal-binding</keyword>
<dbReference type="Gene3D" id="3.30.70.360">
    <property type="match status" value="1"/>
</dbReference>
<feature type="domain" description="Peptidase M20 dimerisation" evidence="3">
    <location>
        <begin position="187"/>
        <end position="278"/>
    </location>
</feature>
<dbReference type="PANTHER" id="PTHR11014:SF63">
    <property type="entry name" value="METALLOPEPTIDASE, PUTATIVE (AFU_ORTHOLOGUE AFUA_6G09600)-RELATED"/>
    <property type="match status" value="1"/>
</dbReference>
<dbReference type="EMBL" id="MTZU01000004">
    <property type="protein sequence ID" value="PCE34264.1"/>
    <property type="molecule type" value="Genomic_DNA"/>
</dbReference>
<dbReference type="NCBIfam" id="TIGR01891">
    <property type="entry name" value="amidohydrolases"/>
    <property type="match status" value="1"/>
</dbReference>
<organism evidence="4 5">
    <name type="scientific">Burkholderia ubonensis subsp. mesacidophila</name>
    <dbReference type="NCBI Taxonomy" id="265293"/>
    <lineage>
        <taxon>Bacteria</taxon>
        <taxon>Pseudomonadati</taxon>
        <taxon>Pseudomonadota</taxon>
        <taxon>Betaproteobacteria</taxon>
        <taxon>Burkholderiales</taxon>
        <taxon>Burkholderiaceae</taxon>
        <taxon>Burkholderia</taxon>
        <taxon>Burkholderia cepacia complex</taxon>
    </lineage>
</organism>
<dbReference type="GO" id="GO:0046872">
    <property type="term" value="F:metal ion binding"/>
    <property type="evidence" value="ECO:0007669"/>
    <property type="project" value="UniProtKB-KW"/>
</dbReference>
<dbReference type="InterPro" id="IPR011650">
    <property type="entry name" value="Peptidase_M20_dimer"/>
</dbReference>
<dbReference type="SUPFAM" id="SSF55031">
    <property type="entry name" value="Bacterial exopeptidase dimerisation domain"/>
    <property type="match status" value="1"/>
</dbReference>
<dbReference type="Pfam" id="PF07687">
    <property type="entry name" value="M20_dimer"/>
    <property type="match status" value="1"/>
</dbReference>
<gene>
    <name evidence="4" type="ORF">BZL54_01480</name>
</gene>
<feature type="binding site" evidence="2">
    <location>
        <position position="103"/>
    </location>
    <ligand>
        <name>Mn(2+)</name>
        <dbReference type="ChEBI" id="CHEBI:29035"/>
        <label>2</label>
    </ligand>
</feature>
<evidence type="ECO:0000256" key="1">
    <source>
        <dbReference type="ARBA" id="ARBA00022801"/>
    </source>
</evidence>
<dbReference type="Proteomes" id="UP000217994">
    <property type="component" value="Unassembled WGS sequence"/>
</dbReference>
<proteinExistence type="predicted"/>
<evidence type="ECO:0000313" key="5">
    <source>
        <dbReference type="Proteomes" id="UP000217994"/>
    </source>
</evidence>
<dbReference type="InterPro" id="IPR036264">
    <property type="entry name" value="Bact_exopeptidase_dim_dom"/>
</dbReference>
<accession>A0A2A4FNR3</accession>
<feature type="binding site" evidence="2">
    <location>
        <position position="105"/>
    </location>
    <ligand>
        <name>Mn(2+)</name>
        <dbReference type="ChEBI" id="CHEBI:29035"/>
        <label>2</label>
    </ligand>
</feature>
<feature type="binding site" evidence="2">
    <location>
        <position position="138"/>
    </location>
    <ligand>
        <name>Mn(2+)</name>
        <dbReference type="ChEBI" id="CHEBI:29035"/>
        <label>2</label>
    </ligand>
</feature>
<dbReference type="FunFam" id="3.30.70.360:FF:000001">
    <property type="entry name" value="N-acetyldiaminopimelate deacetylase"/>
    <property type="match status" value="1"/>
</dbReference>
<evidence type="ECO:0000256" key="2">
    <source>
        <dbReference type="PIRSR" id="PIRSR005962-1"/>
    </source>
</evidence>
<name>A0A2A4FNR3_9BURK</name>
<dbReference type="PANTHER" id="PTHR11014">
    <property type="entry name" value="PEPTIDASE M20 FAMILY MEMBER"/>
    <property type="match status" value="1"/>
</dbReference>
<dbReference type="GeneID" id="69004762"/>
<dbReference type="GO" id="GO:0050118">
    <property type="term" value="F:N-acetyldiaminopimelate deacetylase activity"/>
    <property type="evidence" value="ECO:0007669"/>
    <property type="project" value="UniProtKB-ARBA"/>
</dbReference>
<dbReference type="Gene3D" id="3.40.630.10">
    <property type="entry name" value="Zn peptidases"/>
    <property type="match status" value="1"/>
</dbReference>
<feature type="binding site" evidence="2">
    <location>
        <position position="364"/>
    </location>
    <ligand>
        <name>Mn(2+)</name>
        <dbReference type="ChEBI" id="CHEBI:29035"/>
        <label>2</label>
    </ligand>
</feature>
<evidence type="ECO:0000259" key="3">
    <source>
        <dbReference type="Pfam" id="PF07687"/>
    </source>
</evidence>
<protein>
    <submittedName>
        <fullName evidence="4">Amidohydrolase</fullName>
    </submittedName>
</protein>
<evidence type="ECO:0000313" key="4">
    <source>
        <dbReference type="EMBL" id="PCE34264.1"/>
    </source>
</evidence>
<comment type="caution">
    <text evidence="4">The sequence shown here is derived from an EMBL/GenBank/DDBJ whole genome shotgun (WGS) entry which is preliminary data.</text>
</comment>
<dbReference type="AlphaFoldDB" id="A0A2A4FNR3"/>